<dbReference type="GO" id="GO:0008234">
    <property type="term" value="F:cysteine-type peptidase activity"/>
    <property type="evidence" value="ECO:0007669"/>
    <property type="project" value="UniProtKB-KW"/>
</dbReference>
<gene>
    <name evidence="6" type="ORF">Pfeifenkraut_BL30014</name>
</gene>
<protein>
    <submittedName>
        <fullName evidence="6">Tail protein</fullName>
    </submittedName>
</protein>
<accession>A0A9E7J564</accession>
<dbReference type="InterPro" id="IPR000064">
    <property type="entry name" value="NLP_P60_dom"/>
</dbReference>
<name>A0A9E7J564_9CAUD</name>
<dbReference type="EMBL" id="ON189044">
    <property type="protein sequence ID" value="URA06911.1"/>
    <property type="molecule type" value="Genomic_DNA"/>
</dbReference>
<sequence>MTDIAKRARSLIDVPFLHQGRSFDGIDCVGLMAYAIRYDFDKIPPYPRDPYNSELENAMTAAFGPPLLLKPTIDQLREGDLAAMQYRGPIRHVGIVLNHPSIPGALSLIHTDSMVEKVTEHILDAKWLRRIEKVWRLG</sequence>
<keyword evidence="4" id="KW-0788">Thiol protease</keyword>
<dbReference type="Gene3D" id="3.90.1720.10">
    <property type="entry name" value="endopeptidase domain like (from Nostoc punctiforme)"/>
    <property type="match status" value="1"/>
</dbReference>
<evidence type="ECO:0000256" key="1">
    <source>
        <dbReference type="ARBA" id="ARBA00007074"/>
    </source>
</evidence>
<evidence type="ECO:0000256" key="2">
    <source>
        <dbReference type="ARBA" id="ARBA00022670"/>
    </source>
</evidence>
<dbReference type="Proteomes" id="UP001056608">
    <property type="component" value="Segment"/>
</dbReference>
<feature type="domain" description="NlpC/P60" evidence="5">
    <location>
        <begin position="1"/>
        <end position="138"/>
    </location>
</feature>
<evidence type="ECO:0000313" key="6">
    <source>
        <dbReference type="EMBL" id="URA06911.1"/>
    </source>
</evidence>
<proteinExistence type="inferred from homology"/>
<evidence type="ECO:0000256" key="3">
    <source>
        <dbReference type="ARBA" id="ARBA00022801"/>
    </source>
</evidence>
<keyword evidence="2" id="KW-0645">Protease</keyword>
<dbReference type="Pfam" id="PF00877">
    <property type="entry name" value="NLPC_P60"/>
    <property type="match status" value="1"/>
</dbReference>
<dbReference type="GO" id="GO:0001897">
    <property type="term" value="P:symbiont-mediated cytolysis of host cell"/>
    <property type="evidence" value="ECO:0007669"/>
    <property type="project" value="UniProtKB-ARBA"/>
</dbReference>
<dbReference type="GO" id="GO:0006508">
    <property type="term" value="P:proteolysis"/>
    <property type="evidence" value="ECO:0007669"/>
    <property type="project" value="UniProtKB-KW"/>
</dbReference>
<evidence type="ECO:0000256" key="4">
    <source>
        <dbReference type="ARBA" id="ARBA00022807"/>
    </source>
</evidence>
<dbReference type="PROSITE" id="PS51935">
    <property type="entry name" value="NLPC_P60"/>
    <property type="match status" value="1"/>
</dbReference>
<dbReference type="SUPFAM" id="SSF54001">
    <property type="entry name" value="Cysteine proteinases"/>
    <property type="match status" value="1"/>
</dbReference>
<reference evidence="6" key="1">
    <citation type="journal article" date="2022" name="Viruses">
        <title>Isolation of novel Xanthomonas phages for the plant pathogens X. translucens and X. campestris.</title>
        <authorList>
            <person name="Erdrich S.H."/>
            <person name="Sharma V."/>
            <person name="Schurr U."/>
            <person name="Arsova B."/>
            <person name="Frunzke J."/>
        </authorList>
    </citation>
    <scope>NUCLEOTIDE SEQUENCE</scope>
</reference>
<evidence type="ECO:0000259" key="5">
    <source>
        <dbReference type="PROSITE" id="PS51935"/>
    </source>
</evidence>
<keyword evidence="7" id="KW-1185">Reference proteome</keyword>
<organism evidence="6 7">
    <name type="scientific">Xanthomonas phage Pfeifenkraut</name>
    <dbReference type="NCBI Taxonomy" id="2939132"/>
    <lineage>
        <taxon>Viruses</taxon>
        <taxon>Duplodnaviria</taxon>
        <taxon>Heunggongvirae</taxon>
        <taxon>Uroviricota</taxon>
        <taxon>Caudoviricetes</taxon>
        <taxon>Stanbaylleyvirinae</taxon>
        <taxon>Shirevirus</taxon>
        <taxon>Shirevirus pfeifenkraut</taxon>
    </lineage>
</organism>
<comment type="similarity">
    <text evidence="1">Belongs to the peptidase C40 family.</text>
</comment>
<dbReference type="InterPro" id="IPR038765">
    <property type="entry name" value="Papain-like_cys_pep_sf"/>
</dbReference>
<evidence type="ECO:0000313" key="7">
    <source>
        <dbReference type="Proteomes" id="UP001056608"/>
    </source>
</evidence>
<keyword evidence="3" id="KW-0378">Hydrolase</keyword>